<protein>
    <submittedName>
        <fullName evidence="2">DUF1272 domain-containing protein</fullName>
    </submittedName>
</protein>
<organism evidence="2 3">
    <name type="scientific">Pleionea litopenaei</name>
    <dbReference type="NCBI Taxonomy" id="3070815"/>
    <lineage>
        <taxon>Bacteria</taxon>
        <taxon>Pseudomonadati</taxon>
        <taxon>Pseudomonadota</taxon>
        <taxon>Gammaproteobacteria</taxon>
        <taxon>Oceanospirillales</taxon>
        <taxon>Pleioneaceae</taxon>
        <taxon>Pleionea</taxon>
    </lineage>
</organism>
<dbReference type="InterPro" id="IPR001841">
    <property type="entry name" value="Znf_RING"/>
</dbReference>
<proteinExistence type="predicted"/>
<dbReference type="RefSeq" id="WP_309202731.1">
    <property type="nucleotide sequence ID" value="NZ_CP133548.1"/>
</dbReference>
<gene>
    <name evidence="2" type="ORF">Q9312_01385</name>
</gene>
<dbReference type="Pfam" id="PF06906">
    <property type="entry name" value="DUF1272"/>
    <property type="match status" value="1"/>
</dbReference>
<sequence length="102" mass="11366">MLSIRPNCELCDKDLPANSTKAMICSYECTFCSDCVANTLLNVCPNCGGGFVSRPIRPIKDWRKGTGLTFHPASESRVHSPYKVNDLAEYNQNIKDIAPEKR</sequence>
<evidence type="ECO:0000313" key="2">
    <source>
        <dbReference type="EMBL" id="WMS87591.1"/>
    </source>
</evidence>
<dbReference type="KEGG" id="plei:Q9312_01385"/>
<dbReference type="InterPro" id="IPR010696">
    <property type="entry name" value="DUF1272"/>
</dbReference>
<evidence type="ECO:0000313" key="3">
    <source>
        <dbReference type="Proteomes" id="UP001239782"/>
    </source>
</evidence>
<dbReference type="PROSITE" id="PS50089">
    <property type="entry name" value="ZF_RING_2"/>
    <property type="match status" value="1"/>
</dbReference>
<keyword evidence="3" id="KW-1185">Reference proteome</keyword>
<reference evidence="2 3" key="1">
    <citation type="submission" date="2023-08" db="EMBL/GenBank/DDBJ databases">
        <title>Pleionea litopenaei sp. nov., isolated from stomach of juvenile Litopenaeus vannamei.</title>
        <authorList>
            <person name="Rho A.M."/>
            <person name="Hwang C.Y."/>
        </authorList>
    </citation>
    <scope>NUCLEOTIDE SEQUENCE [LARGE SCALE GENOMIC DNA]</scope>
    <source>
        <strain evidence="2 3">HL-JVS1</strain>
    </source>
</reference>
<accession>A0AA51RTU6</accession>
<evidence type="ECO:0000259" key="1">
    <source>
        <dbReference type="PROSITE" id="PS50089"/>
    </source>
</evidence>
<dbReference type="Proteomes" id="UP001239782">
    <property type="component" value="Chromosome"/>
</dbReference>
<feature type="domain" description="RING-type" evidence="1">
    <location>
        <begin position="8"/>
        <end position="47"/>
    </location>
</feature>
<name>A0AA51RTU6_9GAMM</name>
<dbReference type="AlphaFoldDB" id="A0AA51RTU6"/>
<dbReference type="EMBL" id="CP133548">
    <property type="protein sequence ID" value="WMS87591.1"/>
    <property type="molecule type" value="Genomic_DNA"/>
</dbReference>